<keyword evidence="3" id="KW-0378">Hydrolase</keyword>
<name>A0ABR2YEI3_9CHLO</name>
<feature type="disulfide bond" evidence="8">
    <location>
        <begin position="41"/>
        <end position="56"/>
    </location>
</feature>
<keyword evidence="6" id="KW-0325">Glycoprotein</keyword>
<feature type="chain" id="PRO_5046302510" description="P-type domain-containing protein" evidence="9">
    <location>
        <begin position="24"/>
        <end position="1120"/>
    </location>
</feature>
<dbReference type="InterPro" id="IPR013780">
    <property type="entry name" value="Glyco_hydro_b"/>
</dbReference>
<organism evidence="11 12">
    <name type="scientific">Coccomyxa subellipsoidea</name>
    <dbReference type="NCBI Taxonomy" id="248742"/>
    <lineage>
        <taxon>Eukaryota</taxon>
        <taxon>Viridiplantae</taxon>
        <taxon>Chlorophyta</taxon>
        <taxon>core chlorophytes</taxon>
        <taxon>Trebouxiophyceae</taxon>
        <taxon>Trebouxiophyceae incertae sedis</taxon>
        <taxon>Coccomyxaceae</taxon>
        <taxon>Coccomyxa</taxon>
    </lineage>
</organism>
<evidence type="ECO:0000256" key="6">
    <source>
        <dbReference type="ARBA" id="ARBA00023180"/>
    </source>
</evidence>
<evidence type="ECO:0000256" key="4">
    <source>
        <dbReference type="ARBA" id="ARBA00023136"/>
    </source>
</evidence>
<evidence type="ECO:0000256" key="1">
    <source>
        <dbReference type="ARBA" id="ARBA00004370"/>
    </source>
</evidence>
<dbReference type="InterPro" id="IPR000519">
    <property type="entry name" value="P_trefoil_dom"/>
</dbReference>
<feature type="signal peptide" evidence="9">
    <location>
        <begin position="1"/>
        <end position="23"/>
    </location>
</feature>
<keyword evidence="7" id="KW-0326">Glycosidase</keyword>
<dbReference type="Proteomes" id="UP001491310">
    <property type="component" value="Unassembled WGS sequence"/>
</dbReference>
<dbReference type="PANTHER" id="PTHR22762:SF133">
    <property type="entry name" value="P-TYPE DOMAIN-CONTAINING PROTEIN"/>
    <property type="match status" value="1"/>
</dbReference>
<dbReference type="Pfam" id="PF21365">
    <property type="entry name" value="Glyco_hydro_31_3rd"/>
    <property type="match status" value="1"/>
</dbReference>
<comment type="similarity">
    <text evidence="2">Belongs to the glycosyl hydrolase 31 family.</text>
</comment>
<proteinExistence type="inferred from homology"/>
<evidence type="ECO:0000313" key="11">
    <source>
        <dbReference type="EMBL" id="KAK9903556.1"/>
    </source>
</evidence>
<dbReference type="Gene3D" id="3.20.20.80">
    <property type="entry name" value="Glycosidases"/>
    <property type="match status" value="1"/>
</dbReference>
<dbReference type="CDD" id="cd06602">
    <property type="entry name" value="GH31_MGAM_SI_GAA"/>
    <property type="match status" value="1"/>
</dbReference>
<evidence type="ECO:0000256" key="9">
    <source>
        <dbReference type="SAM" id="SignalP"/>
    </source>
</evidence>
<dbReference type="InterPro" id="IPR011013">
    <property type="entry name" value="Gal_mutarotase_sf_dom"/>
</dbReference>
<dbReference type="SUPFAM" id="SSF57492">
    <property type="entry name" value="Trefoil"/>
    <property type="match status" value="1"/>
</dbReference>
<dbReference type="InterPro" id="IPR000322">
    <property type="entry name" value="Glyco_hydro_31_TIM"/>
</dbReference>
<evidence type="ECO:0000256" key="3">
    <source>
        <dbReference type="ARBA" id="ARBA00022801"/>
    </source>
</evidence>
<dbReference type="SUPFAM" id="SSF51011">
    <property type="entry name" value="Glycosyl hydrolase domain"/>
    <property type="match status" value="1"/>
</dbReference>
<keyword evidence="12" id="KW-1185">Reference proteome</keyword>
<protein>
    <recommendedName>
        <fullName evidence="10">P-type domain-containing protein</fullName>
    </recommendedName>
</protein>
<dbReference type="EMBL" id="JALJOT010000014">
    <property type="protein sequence ID" value="KAK9903556.1"/>
    <property type="molecule type" value="Genomic_DNA"/>
</dbReference>
<dbReference type="Gene3D" id="4.10.110.10">
    <property type="entry name" value="Spasmolytic Protein, domain 1"/>
    <property type="match status" value="1"/>
</dbReference>
<keyword evidence="5 8" id="KW-1015">Disulfide bond</keyword>
<dbReference type="InterPro" id="IPR044913">
    <property type="entry name" value="P_trefoil_dom_sf"/>
</dbReference>
<dbReference type="SUPFAM" id="SSF51445">
    <property type="entry name" value="(Trans)glycosidases"/>
    <property type="match status" value="1"/>
</dbReference>
<dbReference type="Pfam" id="PF01055">
    <property type="entry name" value="Glyco_hydro_31_2nd"/>
    <property type="match status" value="1"/>
</dbReference>
<keyword evidence="4" id="KW-0472">Membrane</keyword>
<dbReference type="PANTHER" id="PTHR22762">
    <property type="entry name" value="ALPHA-GLUCOSIDASE"/>
    <property type="match status" value="1"/>
</dbReference>
<evidence type="ECO:0000256" key="7">
    <source>
        <dbReference type="ARBA" id="ARBA00023295"/>
    </source>
</evidence>
<comment type="caution">
    <text evidence="8">Lacks conserved residue(s) required for the propagation of feature annotation.</text>
</comment>
<dbReference type="InterPro" id="IPR030458">
    <property type="entry name" value="Glyco_hydro_31_AS"/>
</dbReference>
<reference evidence="11 12" key="1">
    <citation type="journal article" date="2024" name="Nat. Commun.">
        <title>Phylogenomics reveals the evolutionary origins of lichenization in chlorophyte algae.</title>
        <authorList>
            <person name="Puginier C."/>
            <person name="Libourel C."/>
            <person name="Otte J."/>
            <person name="Skaloud P."/>
            <person name="Haon M."/>
            <person name="Grisel S."/>
            <person name="Petersen M."/>
            <person name="Berrin J.G."/>
            <person name="Delaux P.M."/>
            <person name="Dal Grande F."/>
            <person name="Keller J."/>
        </authorList>
    </citation>
    <scope>NUCLEOTIDE SEQUENCE [LARGE SCALE GENOMIC DNA]</scope>
    <source>
        <strain evidence="11 12">SAG 216-7</strain>
    </source>
</reference>
<dbReference type="Gene3D" id="2.60.40.1180">
    <property type="entry name" value="Golgi alpha-mannosidase II"/>
    <property type="match status" value="2"/>
</dbReference>
<comment type="caution">
    <text evidence="11">The sequence shown here is derived from an EMBL/GenBank/DDBJ whole genome shotgun (WGS) entry which is preliminary data.</text>
</comment>
<evidence type="ECO:0000256" key="2">
    <source>
        <dbReference type="ARBA" id="ARBA00007806"/>
    </source>
</evidence>
<evidence type="ECO:0000256" key="5">
    <source>
        <dbReference type="ARBA" id="ARBA00023157"/>
    </source>
</evidence>
<dbReference type="CDD" id="cd14752">
    <property type="entry name" value="GH31_N"/>
    <property type="match status" value="1"/>
</dbReference>
<dbReference type="PROSITE" id="PS51448">
    <property type="entry name" value="P_TREFOIL_2"/>
    <property type="match status" value="1"/>
</dbReference>
<accession>A0ABR2YEI3</accession>
<dbReference type="SUPFAM" id="SSF74650">
    <property type="entry name" value="Galactose mutarotase-like"/>
    <property type="match status" value="1"/>
</dbReference>
<comment type="subcellular location">
    <subcellularLocation>
        <location evidence="1">Membrane</location>
    </subcellularLocation>
</comment>
<evidence type="ECO:0000259" key="10">
    <source>
        <dbReference type="PROSITE" id="PS51448"/>
    </source>
</evidence>
<dbReference type="Pfam" id="PF00088">
    <property type="entry name" value="Trefoil"/>
    <property type="match status" value="1"/>
</dbReference>
<dbReference type="InterPro" id="IPR017853">
    <property type="entry name" value="GH"/>
</dbReference>
<sequence>MSSKMRTFGVALLAAFVLRVVTGQNTVDISACSPTGPRVACGWNGIEEATCRGMHCCYTPGPHNIGGIKYGLPTCYKANGGESNYAVSGGALQKGDAPIIAQGQLVLPLNGTMPFLGVDITPLDVQMDNVDRGILRVKIGAPGRWELPQDKLFTNTVRGNTDGSPLLELKYSASPFGFAVVRSGSTTEVPLFNTAGTRIVFKDQYIEITSGIPVSAVLYGLGENAPSTGLALRRDGIPYALWTRDQATEVADVNNYGAHPIIMEVRPGGEAHGVLVMNSNGMDVVLLPTTMQFRTTGGVLDMYFLAGPTPMDVLNQATSIFGRPLLPPYWSLGLMHSKVGYMTVEYANQVVTNYSRAHIPLETFIVDNQYADGYMDFTFSEGYPQQAFRAFVDGLHAKGQRWAPIINPQIHNKPGYSAYDTGIADGVFIKDISGKPFMGQLWAGAVHFPDFWSNVTQRWWAKQLADFHQKMPFDGLWIDMNEASNFCTGDVCYDTGSATPATDFKCKIDCRKGLYAANGAPNVPANGIFDPPYTININLTQVNITTKSISPAARYLDGELEYNRHNLYGLSTVIATRNILTSLIPKRSFLLTRSTFLGSGAYAAHWTGDTASTWGDLHRSIASMLANGIAGNAFIGADIGGFQHVATEELLCRWAAAGAWQPFSRNHHSDGFQEFYLRPTVRSLAQKAFPWRLRVLPYHYTAFYDAHTFGCSVMRPLFFSFPADNATAYINLQWMLGDAIMVAPILDEGVVSSSAYLPPGVWYDLYNHTAIDASAGGLNTTVQAGLADNPPVFVLGGNIVPLGPPGPNTTTAMRAGNLTLLVAFPSAESPPFERCGPGCGSQDGVGNRVTCGGMYLDQGDELDVGTAQNNYLAFEAREVSQIGGGTQGTFVVYWPGPPGTGSTGGSSANVTWPILDTVIVLGVGPVDLSSVTVMDIGMQTSPASAFETPGSAVVSSQSVTSTPVQTGPPSRPELNVAYNPTTKELTISSLSYQLRCPNGLKITWLPQSVGGTTTQMPTTEPAVLPGQPANSSQANIVATPISSMLAASPPFPTTVVLLDTPGQQAASPIDDSMKSPMGLPAVWPPQFAPGDAPALVPAPAPGPLRIVSALSQQAPPAAGG</sequence>
<dbReference type="PROSITE" id="PS00129">
    <property type="entry name" value="GLYCOSYL_HYDROL_F31_1"/>
    <property type="match status" value="1"/>
</dbReference>
<dbReference type="InterPro" id="IPR048395">
    <property type="entry name" value="Glyco_hydro_31_C"/>
</dbReference>
<dbReference type="Gene3D" id="2.60.40.1760">
    <property type="entry name" value="glycosyl hydrolase (family 31)"/>
    <property type="match status" value="1"/>
</dbReference>
<evidence type="ECO:0000313" key="12">
    <source>
        <dbReference type="Proteomes" id="UP001491310"/>
    </source>
</evidence>
<feature type="domain" description="P-type" evidence="10">
    <location>
        <begin position="30"/>
        <end position="79"/>
    </location>
</feature>
<gene>
    <name evidence="11" type="ORF">WJX75_008790</name>
</gene>
<keyword evidence="9" id="KW-0732">Signal</keyword>
<evidence type="ECO:0000256" key="8">
    <source>
        <dbReference type="PROSITE-ProRule" id="PRU00779"/>
    </source>
</evidence>